<keyword evidence="13" id="KW-1185">Reference proteome</keyword>
<comment type="function">
    <text evidence="1 11">Assembles around the rod to form the L-ring and probably protects the motor/basal body from shearing forces during rotation.</text>
</comment>
<keyword evidence="6 11" id="KW-0472">Membrane</keyword>
<dbReference type="EMBL" id="CADCXN010000113">
    <property type="protein sequence ID" value="CAA9892693.1"/>
    <property type="molecule type" value="Genomic_DNA"/>
</dbReference>
<keyword evidence="12" id="KW-0282">Flagellum</keyword>
<dbReference type="PANTHER" id="PTHR34933">
    <property type="entry name" value="FLAGELLAR L-RING PROTEIN"/>
    <property type="match status" value="1"/>
</dbReference>
<keyword evidence="5" id="KW-0732">Signal</keyword>
<comment type="subunit">
    <text evidence="4 11">The basal body constitutes a major portion of the flagellar organelle and consists of four rings (L,P,S, and M) mounted on a central rod.</text>
</comment>
<evidence type="ECO:0000256" key="5">
    <source>
        <dbReference type="ARBA" id="ARBA00022729"/>
    </source>
</evidence>
<evidence type="ECO:0000256" key="11">
    <source>
        <dbReference type="HAMAP-Rule" id="MF_00415"/>
    </source>
</evidence>
<reference evidence="12 13" key="1">
    <citation type="submission" date="2020-02" db="EMBL/GenBank/DDBJ databases">
        <authorList>
            <person name="Hogendoorn C."/>
        </authorList>
    </citation>
    <scope>NUCLEOTIDE SEQUENCE [LARGE SCALE GENOMIC DNA]</scope>
    <source>
        <strain evidence="12">METHB21</strain>
    </source>
</reference>
<keyword evidence="9 11" id="KW-0998">Cell outer membrane</keyword>
<evidence type="ECO:0000256" key="7">
    <source>
        <dbReference type="ARBA" id="ARBA00023139"/>
    </source>
</evidence>
<dbReference type="RefSeq" id="WP_174627436.1">
    <property type="nucleotide sequence ID" value="NZ_CADCXN010000113.1"/>
</dbReference>
<organism evidence="12 13">
    <name type="scientific">Candidatus Methylobacter favarea</name>
    <dbReference type="NCBI Taxonomy" id="2707345"/>
    <lineage>
        <taxon>Bacteria</taxon>
        <taxon>Pseudomonadati</taxon>
        <taxon>Pseudomonadota</taxon>
        <taxon>Gammaproteobacteria</taxon>
        <taxon>Methylococcales</taxon>
        <taxon>Methylococcaceae</taxon>
        <taxon>Methylobacter</taxon>
    </lineage>
</organism>
<dbReference type="GO" id="GO:0071973">
    <property type="term" value="P:bacterial-type flagellum-dependent cell motility"/>
    <property type="evidence" value="ECO:0007669"/>
    <property type="project" value="InterPro"/>
</dbReference>
<evidence type="ECO:0000256" key="9">
    <source>
        <dbReference type="ARBA" id="ARBA00023237"/>
    </source>
</evidence>
<keyword evidence="7" id="KW-0564">Palmitate</keyword>
<keyword evidence="12" id="KW-0969">Cilium</keyword>
<dbReference type="GO" id="GO:0009279">
    <property type="term" value="C:cell outer membrane"/>
    <property type="evidence" value="ECO:0007669"/>
    <property type="project" value="UniProtKB-SubCell"/>
</dbReference>
<sequence length="224" mass="24102">MIAYKPAFLLIVGLLLEACTPLPQRDPAFAPVAPADLRAPAQNSGAIYQAGYDMRLFEDHTARRVGDVLTIKLQELTQAKKKDDLNANKDNSLSITAPTILGMTASALLGNDIETSMKSAKQFKGTGGADQSNSLIGDISVTVVELLPNGNLKVRGEKRVTLNQGDEYIRLSGIVRPVDIDVSNTISSDNVADATIMYTGNGAMADASKMGWLSRILFSPWFPF</sequence>
<comment type="similarity">
    <text evidence="3 11">Belongs to the FlgH family.</text>
</comment>
<dbReference type="PRINTS" id="PR01008">
    <property type="entry name" value="FLGLRINGFLGH"/>
</dbReference>
<keyword evidence="10" id="KW-0449">Lipoprotein</keyword>
<proteinExistence type="inferred from homology"/>
<dbReference type="HAMAP" id="MF_00415">
    <property type="entry name" value="FlgH"/>
    <property type="match status" value="1"/>
</dbReference>
<evidence type="ECO:0000256" key="2">
    <source>
        <dbReference type="ARBA" id="ARBA00004635"/>
    </source>
</evidence>
<keyword evidence="8 11" id="KW-0975">Bacterial flagellum</keyword>
<dbReference type="NCBIfam" id="NF001304">
    <property type="entry name" value="PRK00249.1-4"/>
    <property type="match status" value="1"/>
</dbReference>
<evidence type="ECO:0000256" key="4">
    <source>
        <dbReference type="ARBA" id="ARBA00011439"/>
    </source>
</evidence>
<evidence type="ECO:0000256" key="8">
    <source>
        <dbReference type="ARBA" id="ARBA00023143"/>
    </source>
</evidence>
<comment type="caution">
    <text evidence="12">The sequence shown here is derived from an EMBL/GenBank/DDBJ whole genome shotgun (WGS) entry which is preliminary data.</text>
</comment>
<evidence type="ECO:0000256" key="10">
    <source>
        <dbReference type="ARBA" id="ARBA00023288"/>
    </source>
</evidence>
<dbReference type="AlphaFoldDB" id="A0A8S0XIT8"/>
<dbReference type="GO" id="GO:0003774">
    <property type="term" value="F:cytoskeletal motor activity"/>
    <property type="evidence" value="ECO:0007669"/>
    <property type="project" value="InterPro"/>
</dbReference>
<name>A0A8S0XIT8_9GAMM</name>
<evidence type="ECO:0000256" key="1">
    <source>
        <dbReference type="ARBA" id="ARBA00002591"/>
    </source>
</evidence>
<protein>
    <recommendedName>
        <fullName evidence="11">Flagellar L-ring protein</fullName>
    </recommendedName>
    <alternativeName>
        <fullName evidence="11">Basal body L-ring protein</fullName>
    </alternativeName>
</protein>
<dbReference type="GO" id="GO:0009427">
    <property type="term" value="C:bacterial-type flagellum basal body, distal rod, L ring"/>
    <property type="evidence" value="ECO:0007669"/>
    <property type="project" value="InterPro"/>
</dbReference>
<gene>
    <name evidence="11 12" type="primary">flgH</name>
    <name evidence="12" type="ORF">METHB2_80010</name>
</gene>
<accession>A0A8S0XIT8</accession>
<evidence type="ECO:0000313" key="13">
    <source>
        <dbReference type="Proteomes" id="UP000494216"/>
    </source>
</evidence>
<dbReference type="Proteomes" id="UP000494216">
    <property type="component" value="Unassembled WGS sequence"/>
</dbReference>
<dbReference type="Pfam" id="PF02107">
    <property type="entry name" value="FlgH"/>
    <property type="match status" value="1"/>
</dbReference>
<dbReference type="PANTHER" id="PTHR34933:SF1">
    <property type="entry name" value="FLAGELLAR L-RING PROTEIN"/>
    <property type="match status" value="1"/>
</dbReference>
<evidence type="ECO:0000313" key="12">
    <source>
        <dbReference type="EMBL" id="CAA9892693.1"/>
    </source>
</evidence>
<evidence type="ECO:0000256" key="3">
    <source>
        <dbReference type="ARBA" id="ARBA00006929"/>
    </source>
</evidence>
<dbReference type="InterPro" id="IPR000527">
    <property type="entry name" value="Flag_Lring"/>
</dbReference>
<keyword evidence="12" id="KW-0966">Cell projection</keyword>
<evidence type="ECO:0000256" key="6">
    <source>
        <dbReference type="ARBA" id="ARBA00023136"/>
    </source>
</evidence>
<comment type="subcellular location">
    <subcellularLocation>
        <location evidence="11">Cell outer membrane</location>
    </subcellularLocation>
    <subcellularLocation>
        <location evidence="11">Bacterial flagellum basal body</location>
    </subcellularLocation>
    <subcellularLocation>
        <location evidence="2">Membrane</location>
        <topology evidence="2">Lipid-anchor</topology>
    </subcellularLocation>
</comment>